<reference evidence="3 4" key="1">
    <citation type="submission" date="2018-06" db="EMBL/GenBank/DDBJ databases">
        <title>Halonotius sp. F13-13 a new haloarchaeeon isolated from a solar saltern from Isla Cristina, Huelva, Spain.</title>
        <authorList>
            <person name="Duran-Viseras A."/>
            <person name="Sanchez-Porro C."/>
            <person name="Ventosa A."/>
        </authorList>
    </citation>
    <scope>NUCLEOTIDE SEQUENCE [LARGE SCALE GENOMIC DNA]</scope>
    <source>
        <strain evidence="3 4">CECT 7525</strain>
    </source>
</reference>
<protein>
    <recommendedName>
        <fullName evidence="5">Histidine kinase</fullName>
    </recommendedName>
</protein>
<accession>A0A3A6QCJ8</accession>
<dbReference type="OrthoDB" id="140075at2157"/>
<dbReference type="SMART" id="SM01204">
    <property type="entry name" value="FIST_C"/>
    <property type="match status" value="1"/>
</dbReference>
<feature type="domain" description="FIST" evidence="1">
    <location>
        <begin position="31"/>
        <end position="212"/>
    </location>
</feature>
<organism evidence="3 4">
    <name type="scientific">Halonotius pteroides</name>
    <dbReference type="NCBI Taxonomy" id="268735"/>
    <lineage>
        <taxon>Archaea</taxon>
        <taxon>Methanobacteriati</taxon>
        <taxon>Methanobacteriota</taxon>
        <taxon>Stenosarchaea group</taxon>
        <taxon>Halobacteria</taxon>
        <taxon>Halobacteriales</taxon>
        <taxon>Haloferacaceae</taxon>
        <taxon>Halonotius</taxon>
    </lineage>
</organism>
<dbReference type="RefSeq" id="WP_120083656.1">
    <property type="nucleotide sequence ID" value="NZ_QMDW01000004.1"/>
</dbReference>
<dbReference type="PANTHER" id="PTHR40252">
    <property type="entry name" value="BLR0328 PROTEIN"/>
    <property type="match status" value="1"/>
</dbReference>
<evidence type="ECO:0000313" key="3">
    <source>
        <dbReference type="EMBL" id="RJX50840.1"/>
    </source>
</evidence>
<dbReference type="SMART" id="SM00897">
    <property type="entry name" value="FIST"/>
    <property type="match status" value="1"/>
</dbReference>
<dbReference type="EMBL" id="QMDW01000004">
    <property type="protein sequence ID" value="RJX50840.1"/>
    <property type="molecule type" value="Genomic_DNA"/>
</dbReference>
<feature type="domain" description="FIST C-domain" evidence="2">
    <location>
        <begin position="213"/>
        <end position="350"/>
    </location>
</feature>
<dbReference type="Proteomes" id="UP000281564">
    <property type="component" value="Unassembled WGS sequence"/>
</dbReference>
<comment type="caution">
    <text evidence="3">The sequence shown here is derived from an EMBL/GenBank/DDBJ whole genome shotgun (WGS) entry which is preliminary data.</text>
</comment>
<keyword evidence="4" id="KW-1185">Reference proteome</keyword>
<name>A0A3A6QCJ8_9EURY</name>
<dbReference type="PANTHER" id="PTHR40252:SF2">
    <property type="entry name" value="BLR0328 PROTEIN"/>
    <property type="match status" value="1"/>
</dbReference>
<gene>
    <name evidence="3" type="ORF">DP106_04400</name>
</gene>
<dbReference type="InterPro" id="IPR013702">
    <property type="entry name" value="FIST_domain_N"/>
</dbReference>
<evidence type="ECO:0000313" key="4">
    <source>
        <dbReference type="Proteomes" id="UP000281564"/>
    </source>
</evidence>
<dbReference type="Pfam" id="PF10442">
    <property type="entry name" value="FIST_C"/>
    <property type="match status" value="1"/>
</dbReference>
<dbReference type="InterPro" id="IPR019494">
    <property type="entry name" value="FIST_C"/>
</dbReference>
<evidence type="ECO:0000259" key="1">
    <source>
        <dbReference type="SMART" id="SM00897"/>
    </source>
</evidence>
<dbReference type="Pfam" id="PF08495">
    <property type="entry name" value="FIST"/>
    <property type="match status" value="1"/>
</dbReference>
<evidence type="ECO:0008006" key="5">
    <source>
        <dbReference type="Google" id="ProtNLM"/>
    </source>
</evidence>
<dbReference type="AlphaFoldDB" id="A0A3A6QCJ8"/>
<evidence type="ECO:0000259" key="2">
    <source>
        <dbReference type="SMART" id="SM01204"/>
    </source>
</evidence>
<sequence>MQYATIIIMHIEYCATGEEPFRSTLAEFDADPDIEGIFALSAANDAPAPPAIDETLADLSTPVFGGIFPEIIFAGDTKERGVVVLGLHVAPDVTTITPNDDTIDLESSQRAADETMFVFVDAYAEQSETFIDKLFNAYGVGYNYLGGGAGTLDDDRQLCLFTNEGLTHDAAVVARIPAKSTIGVRHGWTEIGGPFEITAADGRTVHAIDRQPAYEVYSEIVERETGKYIDRENFFEIAKSHPFGISRLGGEQIVRDPFDVAADGSLTCFGDLPEGEFVHILEGNAETLINAADSAYDAAAERDPADTVLFTFDCISRAQYLDDTFSQELAALSNNRDAVGALTIGEVANDGSGHLDYYNKTAVVGEIADI</sequence>
<proteinExistence type="predicted"/>